<proteinExistence type="predicted"/>
<name>A0A917LWB4_9MICC</name>
<comment type="caution">
    <text evidence="1">The sequence shown here is derived from an EMBL/GenBank/DDBJ whole genome shotgun (WGS) entry which is preliminary data.</text>
</comment>
<keyword evidence="2" id="KW-1185">Reference proteome</keyword>
<sequence>MLNLAGGAVDTPTPMASVVTAFLAQMKLEIKRERITDSVAKC</sequence>
<evidence type="ECO:0000313" key="2">
    <source>
        <dbReference type="Proteomes" id="UP000638848"/>
    </source>
</evidence>
<gene>
    <name evidence="1" type="ORF">GCM10011374_25470</name>
</gene>
<evidence type="ECO:0000313" key="1">
    <source>
        <dbReference type="EMBL" id="GGG61367.1"/>
    </source>
</evidence>
<reference evidence="1" key="1">
    <citation type="journal article" date="2014" name="Int. J. Syst. Evol. Microbiol.">
        <title>Complete genome sequence of Corynebacterium casei LMG S-19264T (=DSM 44701T), isolated from a smear-ripened cheese.</title>
        <authorList>
            <consortium name="US DOE Joint Genome Institute (JGI-PGF)"/>
            <person name="Walter F."/>
            <person name="Albersmeier A."/>
            <person name="Kalinowski J."/>
            <person name="Ruckert C."/>
        </authorList>
    </citation>
    <scope>NUCLEOTIDE SEQUENCE</scope>
    <source>
        <strain evidence="1">CGMCC 1.12187</strain>
    </source>
</reference>
<dbReference type="AlphaFoldDB" id="A0A917LWB4"/>
<reference evidence="1" key="2">
    <citation type="submission" date="2020-09" db="EMBL/GenBank/DDBJ databases">
        <authorList>
            <person name="Sun Q."/>
            <person name="Zhou Y."/>
        </authorList>
    </citation>
    <scope>NUCLEOTIDE SEQUENCE</scope>
    <source>
        <strain evidence="1">CGMCC 1.12187</strain>
    </source>
</reference>
<dbReference type="EMBL" id="BMEQ01000014">
    <property type="protein sequence ID" value="GGG61367.1"/>
    <property type="molecule type" value="Genomic_DNA"/>
</dbReference>
<organism evidence="1 2">
    <name type="scientific">Kocuria dechangensis</name>
    <dbReference type="NCBI Taxonomy" id="1176249"/>
    <lineage>
        <taxon>Bacteria</taxon>
        <taxon>Bacillati</taxon>
        <taxon>Actinomycetota</taxon>
        <taxon>Actinomycetes</taxon>
        <taxon>Micrococcales</taxon>
        <taxon>Micrococcaceae</taxon>
        <taxon>Kocuria</taxon>
    </lineage>
</organism>
<dbReference type="Proteomes" id="UP000638848">
    <property type="component" value="Unassembled WGS sequence"/>
</dbReference>
<protein>
    <submittedName>
        <fullName evidence="1">Uncharacterized protein</fullName>
    </submittedName>
</protein>
<accession>A0A917LWB4</accession>